<accession>M5B1G5</accession>
<reference evidence="1 2" key="1">
    <citation type="journal article" date="2013" name="PLoS ONE">
        <title>Genomic Analysis by Deep Sequencing of the Probiotic Lactobacillus brevis KB290 Harboring Nine Plasmids Reveals Genomic Stability.</title>
        <authorList>
            <person name="Fukao M."/>
            <person name="Oshima K."/>
            <person name="Morita H."/>
            <person name="Toh H."/>
            <person name="Suda W."/>
            <person name="Kim S.W."/>
            <person name="Suzuki S."/>
            <person name="Yakabe T."/>
            <person name="Hattori M."/>
            <person name="Yajima N."/>
        </authorList>
    </citation>
    <scope>NUCLEOTIDE SEQUENCE [LARGE SCALE GENOMIC DNA]</scope>
    <source>
        <strain evidence="1 2">KB290</strain>
    </source>
</reference>
<dbReference type="EMBL" id="AP012167">
    <property type="protein sequence ID" value="BAN07776.1"/>
    <property type="molecule type" value="Genomic_DNA"/>
</dbReference>
<dbReference type="HOGENOM" id="CLU_3185005_0_0_9"/>
<dbReference type="RefSeq" id="WP_015474417.1">
    <property type="nucleotide sequence ID" value="NC_020819.1"/>
</dbReference>
<dbReference type="Proteomes" id="UP000012042">
    <property type="component" value="Chromosome"/>
</dbReference>
<dbReference type="PATRIC" id="fig|1001583.3.peg.2122"/>
<protein>
    <submittedName>
        <fullName evidence="1">Uncharacterized protein</fullName>
    </submittedName>
</protein>
<organism evidence="1 2">
    <name type="scientific">Levilactobacillus brevis KB290</name>
    <dbReference type="NCBI Taxonomy" id="1001583"/>
    <lineage>
        <taxon>Bacteria</taxon>
        <taxon>Bacillati</taxon>
        <taxon>Bacillota</taxon>
        <taxon>Bacilli</taxon>
        <taxon>Lactobacillales</taxon>
        <taxon>Lactobacillaceae</taxon>
        <taxon>Levilactobacillus</taxon>
    </lineage>
</organism>
<dbReference type="AlphaFoldDB" id="M5B1G5"/>
<evidence type="ECO:0000313" key="2">
    <source>
        <dbReference type="Proteomes" id="UP000012042"/>
    </source>
</evidence>
<gene>
    <name evidence="1" type="ORF">LVISKB_2141</name>
</gene>
<proteinExistence type="predicted"/>
<dbReference type="KEGG" id="lbk:LVISKB_2141"/>
<sequence>MFEFGWLPDQWTNLDTDEKALVIAGIDNRIEQEQKAQKQAERKTRS</sequence>
<evidence type="ECO:0000313" key="1">
    <source>
        <dbReference type="EMBL" id="BAN07776.1"/>
    </source>
</evidence>
<name>M5B1G5_LEVBR</name>